<dbReference type="Gene3D" id="3.40.50.300">
    <property type="entry name" value="P-loop containing nucleotide triphosphate hydrolases"/>
    <property type="match status" value="1"/>
</dbReference>
<reference evidence="1 2" key="1">
    <citation type="journal article" date="2019" name="Nat. Med.">
        <title>A library of human gut bacterial isolates paired with longitudinal multiomics data enables mechanistic microbiome research.</title>
        <authorList>
            <person name="Poyet M."/>
            <person name="Groussin M."/>
            <person name="Gibbons S.M."/>
            <person name="Avila-Pacheco J."/>
            <person name="Jiang X."/>
            <person name="Kearney S.M."/>
            <person name="Perrotta A.R."/>
            <person name="Berdy B."/>
            <person name="Zhao S."/>
            <person name="Lieberman T.D."/>
            <person name="Swanson P.K."/>
            <person name="Smith M."/>
            <person name="Roesemann S."/>
            <person name="Alexander J.E."/>
            <person name="Rich S.A."/>
            <person name="Livny J."/>
            <person name="Vlamakis H."/>
            <person name="Clish C."/>
            <person name="Bullock K."/>
            <person name="Deik A."/>
            <person name="Scott J."/>
            <person name="Pierce K.A."/>
            <person name="Xavier R.J."/>
            <person name="Alm E.J."/>
        </authorList>
    </citation>
    <scope>NUCLEOTIDE SEQUENCE [LARGE SCALE GENOMIC DNA]</scope>
    <source>
        <strain evidence="1 2">BIOML-A25</strain>
    </source>
</reference>
<dbReference type="InterPro" id="IPR027417">
    <property type="entry name" value="P-loop_NTPase"/>
</dbReference>
<dbReference type="AlphaFoldDB" id="A0A6L3IKL3"/>
<dbReference type="EMBL" id="VVZV01000111">
    <property type="protein sequence ID" value="KAA5310780.1"/>
    <property type="molecule type" value="Genomic_DNA"/>
</dbReference>
<sequence length="220" mass="25055">MEQNGNPQLIETLMSRLCQPRNTKERFRLPFDEETAAKLLKCAIAGEVSRFGGTFLYPDAVDSQVRSLAASLTSGRRCGVMLCGLCGNGKTTVMRAFQNLLNVVRIPDSYHRNVYGMPIVNAVHIAHLCRNSYTEFLRLCDMEMLGIDDMGIEPVEVQEFGNMHRPLTDLLARRYENRGFSFITTNLVPQQIRKLYGDRIADRLNEMVDKIVFDNPSFRK</sequence>
<protein>
    <recommendedName>
        <fullName evidence="3">ATP-binding protein</fullName>
    </recommendedName>
</protein>
<gene>
    <name evidence="1" type="ORF">F2Z07_24140</name>
</gene>
<proteinExistence type="predicted"/>
<evidence type="ECO:0000313" key="1">
    <source>
        <dbReference type="EMBL" id="KAA5310780.1"/>
    </source>
</evidence>
<comment type="caution">
    <text evidence="1">The sequence shown here is derived from an EMBL/GenBank/DDBJ whole genome shotgun (WGS) entry which is preliminary data.</text>
</comment>
<accession>A0A6L3IKL3</accession>
<dbReference type="SUPFAM" id="SSF52540">
    <property type="entry name" value="P-loop containing nucleoside triphosphate hydrolases"/>
    <property type="match status" value="1"/>
</dbReference>
<evidence type="ECO:0008006" key="3">
    <source>
        <dbReference type="Google" id="ProtNLM"/>
    </source>
</evidence>
<dbReference type="Proteomes" id="UP000481700">
    <property type="component" value="Unassembled WGS sequence"/>
</dbReference>
<name>A0A6L3IKL3_9BACT</name>
<evidence type="ECO:0000313" key="2">
    <source>
        <dbReference type="Proteomes" id="UP000481700"/>
    </source>
</evidence>
<organism evidence="1 2">
    <name type="scientific">Phocaeicola dorei</name>
    <dbReference type="NCBI Taxonomy" id="357276"/>
    <lineage>
        <taxon>Bacteria</taxon>
        <taxon>Pseudomonadati</taxon>
        <taxon>Bacteroidota</taxon>
        <taxon>Bacteroidia</taxon>
        <taxon>Bacteroidales</taxon>
        <taxon>Bacteroidaceae</taxon>
        <taxon>Phocaeicola</taxon>
    </lineage>
</organism>